<reference evidence="1" key="1">
    <citation type="submission" date="2021-01" db="EMBL/GenBank/DDBJ databases">
        <authorList>
            <person name="Corre E."/>
            <person name="Pelletier E."/>
            <person name="Niang G."/>
            <person name="Scheremetjew M."/>
            <person name="Finn R."/>
            <person name="Kale V."/>
            <person name="Holt S."/>
            <person name="Cochrane G."/>
            <person name="Meng A."/>
            <person name="Brown T."/>
            <person name="Cohen L."/>
        </authorList>
    </citation>
    <scope>NUCLEOTIDE SEQUENCE</scope>
    <source>
        <strain evidence="1">CCMP1756</strain>
    </source>
</reference>
<dbReference type="InterPro" id="IPR018247">
    <property type="entry name" value="EF_Hand_1_Ca_BS"/>
</dbReference>
<dbReference type="AlphaFoldDB" id="A0A7S4E6C9"/>
<dbReference type="EMBL" id="HBIW01009822">
    <property type="protein sequence ID" value="CAE0692945.1"/>
    <property type="molecule type" value="Transcribed_RNA"/>
</dbReference>
<name>A0A7S4E6C9_9STRA</name>
<evidence type="ECO:0008006" key="2">
    <source>
        <dbReference type="Google" id="ProtNLM"/>
    </source>
</evidence>
<accession>A0A7S4E6C9</accession>
<sequence length="583" mass="64992">MAAAATPPKRMPPPAAGPARVLVKLVTGSPIEMFVTCPDLDVRPPDVIQCFLEKLRRTRFESCRRVLDARHLSLVDCHGDALAVSRSLREARVKSGDALLLLPSVRRLKALASPTEVEEDNVCWVRLQDATWRPGRIEREEKELVFVRWSACGPEEPEVAQVERPRIRKDRPNRMLAPPPELKVSSSKLRRDGSLRVKVSWRLGAPEEALGVRLVIAAKDVQRAKPPQVLESFAQALCKKRPRLKWRVQWECLQLFSVDGTPLLDDIPLVESLARVSSDELLALPRIRCLSEETTKSSSPRGWVVDDGGALAACRLCSGGKVGGDTVLIRTDRRVAGAARYRQVKRSQVLLVDDVSRQLFATAQKKASRDDDEAVKVLEALRRKERARDLHDKSIVKAVLPEFRRNGKLVIRPPDVKKGAFVDCVFPHRQLGISLALVRDASSGRRYVGLDNVTPSCPPRVAVALRRGDLLVHVDQEPVDASDEGYERLVARLRCGSRPVVLKFWKRSDVESVETEEMPLTIQVPESPKPRTLRADELSPSSDVEEFDADVDLDGDHRVDLDDVGHVVDLDDHLARATATVVI</sequence>
<dbReference type="PROSITE" id="PS00018">
    <property type="entry name" value="EF_HAND_1"/>
    <property type="match status" value="1"/>
</dbReference>
<organism evidence="1">
    <name type="scientific">Pelagomonas calceolata</name>
    <dbReference type="NCBI Taxonomy" id="35677"/>
    <lineage>
        <taxon>Eukaryota</taxon>
        <taxon>Sar</taxon>
        <taxon>Stramenopiles</taxon>
        <taxon>Ochrophyta</taxon>
        <taxon>Pelagophyceae</taxon>
        <taxon>Pelagomonadales</taxon>
        <taxon>Pelagomonadaceae</taxon>
        <taxon>Pelagomonas</taxon>
    </lineage>
</organism>
<proteinExistence type="predicted"/>
<evidence type="ECO:0000313" key="1">
    <source>
        <dbReference type="EMBL" id="CAE0692945.1"/>
    </source>
</evidence>
<gene>
    <name evidence="1" type="ORF">PCAL00307_LOCUS8381</name>
</gene>
<protein>
    <recommendedName>
        <fullName evidence="2">PDZ domain-containing protein</fullName>
    </recommendedName>
</protein>